<evidence type="ECO:0000259" key="2">
    <source>
        <dbReference type="Pfam" id="PF02470"/>
    </source>
</evidence>
<keyword evidence="5" id="KW-1185">Reference proteome</keyword>
<dbReference type="PANTHER" id="PTHR33371:SF19">
    <property type="entry name" value="MCE-FAMILY PROTEIN MCE4A"/>
    <property type="match status" value="1"/>
</dbReference>
<dbReference type="PANTHER" id="PTHR33371">
    <property type="entry name" value="INTERMEMBRANE PHOSPHOLIPID TRANSPORT SYSTEM BINDING PROTEIN MLAD-RELATED"/>
    <property type="match status" value="1"/>
</dbReference>
<protein>
    <submittedName>
        <fullName evidence="4">MCE family protein</fullName>
    </submittedName>
</protein>
<dbReference type="EMBL" id="RFFH01000010">
    <property type="protein sequence ID" value="RMI30324.1"/>
    <property type="molecule type" value="Genomic_DNA"/>
</dbReference>
<dbReference type="OrthoDB" id="4571090at2"/>
<organism evidence="4 5">
    <name type="scientific">Nocardia stercoris</name>
    <dbReference type="NCBI Taxonomy" id="2483361"/>
    <lineage>
        <taxon>Bacteria</taxon>
        <taxon>Bacillati</taxon>
        <taxon>Actinomycetota</taxon>
        <taxon>Actinomycetes</taxon>
        <taxon>Mycobacteriales</taxon>
        <taxon>Nocardiaceae</taxon>
        <taxon>Nocardia</taxon>
    </lineage>
</organism>
<feature type="domain" description="Mammalian cell entry C-terminal" evidence="3">
    <location>
        <begin position="129"/>
        <end position="271"/>
    </location>
</feature>
<dbReference type="GO" id="GO:0051701">
    <property type="term" value="P:biological process involved in interaction with host"/>
    <property type="evidence" value="ECO:0007669"/>
    <property type="project" value="TreeGrafter"/>
</dbReference>
<evidence type="ECO:0000259" key="3">
    <source>
        <dbReference type="Pfam" id="PF11887"/>
    </source>
</evidence>
<dbReference type="AlphaFoldDB" id="A0A3M2KYX8"/>
<feature type="region of interest" description="Disordered" evidence="1">
    <location>
        <begin position="406"/>
        <end position="430"/>
    </location>
</feature>
<dbReference type="Proteomes" id="UP000279275">
    <property type="component" value="Unassembled WGS sequence"/>
</dbReference>
<accession>A0A3M2KYX8</accession>
<dbReference type="InterPro" id="IPR052336">
    <property type="entry name" value="MlaD_Phospholipid_Transporter"/>
</dbReference>
<dbReference type="RefSeq" id="WP_122189991.1">
    <property type="nucleotide sequence ID" value="NZ_RFFH01000010.1"/>
</dbReference>
<dbReference type="Pfam" id="PF11887">
    <property type="entry name" value="Mce4_CUP1"/>
    <property type="match status" value="1"/>
</dbReference>
<feature type="domain" description="Mce/MlaD" evidence="2">
    <location>
        <begin position="45"/>
        <end position="122"/>
    </location>
</feature>
<evidence type="ECO:0000256" key="1">
    <source>
        <dbReference type="SAM" id="MobiDB-lite"/>
    </source>
</evidence>
<dbReference type="GO" id="GO:0005576">
    <property type="term" value="C:extracellular region"/>
    <property type="evidence" value="ECO:0007669"/>
    <property type="project" value="TreeGrafter"/>
</dbReference>
<evidence type="ECO:0000313" key="5">
    <source>
        <dbReference type="Proteomes" id="UP000279275"/>
    </source>
</evidence>
<dbReference type="InterPro" id="IPR024516">
    <property type="entry name" value="Mce_C"/>
</dbReference>
<comment type="caution">
    <text evidence="4">The sequence shown here is derived from an EMBL/GenBank/DDBJ whole genome shotgun (WGS) entry which is preliminary data.</text>
</comment>
<dbReference type="Pfam" id="PF02470">
    <property type="entry name" value="MlaD"/>
    <property type="match status" value="1"/>
</dbReference>
<gene>
    <name evidence="4" type="ORF">EBN03_22000</name>
</gene>
<proteinExistence type="predicted"/>
<dbReference type="InterPro" id="IPR003399">
    <property type="entry name" value="Mce/MlaD"/>
</dbReference>
<name>A0A3M2KYX8_9NOCA</name>
<sequence>MIHDPSGRGPSARRLAVAGLATTTAVAALLGLLGLRYTGYFDHHVRVSAELTSTGDGLPGHADVTFRGLVVGSVAAVDVVAAGERQHASIDLDPAVAGTIPANVTARVIPGNVFGVSAIELVDQAPTSATLTAGAVIPEDTGNATVQLQTTLNTLRTVLNAMEPEKLGRVLATLSAALDPSGRAPGSTIERLDNWITQVHDIPGIGDLLHNLGLAATALSESAPDLVGVLADSVTTARTLNQHRTDVIALLAGGNATIDSVNNLFAANPDSGKVLVSGLDQLFGGIARDPQALADTAANLNTSLRRLQQVFTFGPHHQMAWKMIVSATPFQQYTAKDCPHYGDLYGPRCGGPTVPDSAPPQQYPPQMVPRWLDAAGPAPAPAPVPGADVPGIPGLPGLPGLPAVPGITAPAADHGPAPAAQPAAATAPDPLTGPGAVAALVGGTPNTAQLLLLGPVVGDATVVPDTTEGDAQQ</sequence>
<reference evidence="4 5" key="1">
    <citation type="submission" date="2018-10" db="EMBL/GenBank/DDBJ databases">
        <title>Isolation from cow dung.</title>
        <authorList>
            <person name="Ling L."/>
        </authorList>
    </citation>
    <scope>NUCLEOTIDE SEQUENCE [LARGE SCALE GENOMIC DNA]</scope>
    <source>
        <strain evidence="4 5">NEAU-LL90</strain>
    </source>
</reference>
<evidence type="ECO:0000313" key="4">
    <source>
        <dbReference type="EMBL" id="RMI30324.1"/>
    </source>
</evidence>